<dbReference type="InterPro" id="IPR000683">
    <property type="entry name" value="Gfo/Idh/MocA-like_OxRdtase_N"/>
</dbReference>
<evidence type="ECO:0000313" key="6">
    <source>
        <dbReference type="Proteomes" id="UP000011200"/>
    </source>
</evidence>
<comment type="similarity">
    <text evidence="1">Belongs to the Gfo/Idh/MocA family.</text>
</comment>
<dbReference type="GO" id="GO:0016491">
    <property type="term" value="F:oxidoreductase activity"/>
    <property type="evidence" value="ECO:0007669"/>
    <property type="project" value="UniProtKB-KW"/>
</dbReference>
<dbReference type="InterPro" id="IPR050984">
    <property type="entry name" value="Gfo/Idh/MocA_domain"/>
</dbReference>
<gene>
    <name evidence="5" type="ORF">D806_045330</name>
</gene>
<accession>A0A2U9PW52</accession>
<protein>
    <submittedName>
        <fullName evidence="5">D-oliose 4-ketoreductase</fullName>
    </submittedName>
</protein>
<sequence>MTGLRIGILGASRIAEKAIVGPAEDLGHRLVAVAARDRRRAEAFAEKYGVQRVLDSYRDVVEAPDVDMVYNPLANGLHAPWNLAAIAAGKPVLSEKPFARNESEAATVAQAARDAGVPVLEGFHYHFHPVTQRAFAVAAGGELGEITRVEVRMAMPSPADDDPRWSLDLAGGAVMDLGCYGIHVMRALGAMRVDGLGGEPKVLGARAEERTPGVDAWCEVDFVFPEGGTGVSTNSMVADDYSFTITITGSDGEAVVHDFIRPNLDDRLTVMTGSGVRVEHLGTRPSYTYQLEAFAAHVRDGAPLPFGVDDAVTNMAFVDKAYRAAGLAPR</sequence>
<dbReference type="Pfam" id="PF22725">
    <property type="entry name" value="GFO_IDH_MocA_C3"/>
    <property type="match status" value="1"/>
</dbReference>
<dbReference type="SUPFAM" id="SSF55347">
    <property type="entry name" value="Glyceraldehyde-3-phosphate dehydrogenase-like, C-terminal domain"/>
    <property type="match status" value="1"/>
</dbReference>
<organism evidence="5 6">
    <name type="scientific">Mycolicibacterium smegmatis (strain MKD8)</name>
    <name type="common">Mycobacterium smegmatis</name>
    <dbReference type="NCBI Taxonomy" id="1214915"/>
    <lineage>
        <taxon>Bacteria</taxon>
        <taxon>Bacillati</taxon>
        <taxon>Actinomycetota</taxon>
        <taxon>Actinomycetes</taxon>
        <taxon>Mycobacteriales</taxon>
        <taxon>Mycobacteriaceae</taxon>
        <taxon>Mycolicibacterium</taxon>
    </lineage>
</organism>
<dbReference type="InterPro" id="IPR036291">
    <property type="entry name" value="NAD(P)-bd_dom_sf"/>
</dbReference>
<dbReference type="EMBL" id="CP027541">
    <property type="protein sequence ID" value="AWT55495.1"/>
    <property type="molecule type" value="Genomic_DNA"/>
</dbReference>
<evidence type="ECO:0000259" key="3">
    <source>
        <dbReference type="Pfam" id="PF01408"/>
    </source>
</evidence>
<reference evidence="6" key="2">
    <citation type="submission" date="2018-03" db="EMBL/GenBank/DDBJ databases">
        <authorList>
            <person name="Derbyshire K."/>
            <person name="Gray T.A."/>
            <person name="Champion M."/>
        </authorList>
    </citation>
    <scope>NUCLEOTIDE SEQUENCE [LARGE SCALE GENOMIC DNA]</scope>
    <source>
        <strain evidence="6">MKD8</strain>
    </source>
</reference>
<dbReference type="Gene3D" id="3.40.50.720">
    <property type="entry name" value="NAD(P)-binding Rossmann-like Domain"/>
    <property type="match status" value="1"/>
</dbReference>
<feature type="domain" description="GFO/IDH/MocA-like oxidoreductase" evidence="4">
    <location>
        <begin position="132"/>
        <end position="254"/>
    </location>
</feature>
<dbReference type="PANTHER" id="PTHR22604">
    <property type="entry name" value="OXIDOREDUCTASES"/>
    <property type="match status" value="1"/>
</dbReference>
<evidence type="ECO:0000256" key="1">
    <source>
        <dbReference type="ARBA" id="ARBA00010928"/>
    </source>
</evidence>
<name>A0A2U9PW52_MYCSE</name>
<dbReference type="RefSeq" id="WP_003896028.1">
    <property type="nucleotide sequence ID" value="NZ_CP027541.1"/>
</dbReference>
<evidence type="ECO:0000313" key="5">
    <source>
        <dbReference type="EMBL" id="AWT55495.1"/>
    </source>
</evidence>
<keyword evidence="2" id="KW-0560">Oxidoreductase</keyword>
<dbReference type="GO" id="GO:0000166">
    <property type="term" value="F:nucleotide binding"/>
    <property type="evidence" value="ECO:0007669"/>
    <property type="project" value="InterPro"/>
</dbReference>
<evidence type="ECO:0000259" key="4">
    <source>
        <dbReference type="Pfam" id="PF22725"/>
    </source>
</evidence>
<dbReference type="Pfam" id="PF01408">
    <property type="entry name" value="GFO_IDH_MocA"/>
    <property type="match status" value="1"/>
</dbReference>
<dbReference type="PANTHER" id="PTHR22604:SF105">
    <property type="entry name" value="TRANS-1,2-DIHYDROBENZENE-1,2-DIOL DEHYDROGENASE"/>
    <property type="match status" value="1"/>
</dbReference>
<feature type="domain" description="Gfo/Idh/MocA-like oxidoreductase N-terminal" evidence="3">
    <location>
        <begin position="4"/>
        <end position="122"/>
    </location>
</feature>
<proteinExistence type="inferred from homology"/>
<dbReference type="InterPro" id="IPR055170">
    <property type="entry name" value="GFO_IDH_MocA-like_dom"/>
</dbReference>
<evidence type="ECO:0000256" key="2">
    <source>
        <dbReference type="ARBA" id="ARBA00023002"/>
    </source>
</evidence>
<dbReference type="Proteomes" id="UP000011200">
    <property type="component" value="Chromosome"/>
</dbReference>
<dbReference type="AlphaFoldDB" id="A0A2U9PW52"/>
<dbReference type="Gene3D" id="3.30.360.10">
    <property type="entry name" value="Dihydrodipicolinate Reductase, domain 2"/>
    <property type="match status" value="1"/>
</dbReference>
<reference evidence="5 6" key="1">
    <citation type="journal article" date="2013" name="Genome Announc.">
        <title>Draft genome sequence of MKD8, a conjugal recipient Mycobacterium smegmatis strain.</title>
        <authorList>
            <person name="Gray T.A."/>
            <person name="Palumbo M.J."/>
            <person name="Derbyshire K.M."/>
        </authorList>
    </citation>
    <scope>NUCLEOTIDE SEQUENCE [LARGE SCALE GENOMIC DNA]</scope>
    <source>
        <strain evidence="5 6">MKD8</strain>
    </source>
</reference>
<dbReference type="SUPFAM" id="SSF51735">
    <property type="entry name" value="NAD(P)-binding Rossmann-fold domains"/>
    <property type="match status" value="1"/>
</dbReference>